<evidence type="ECO:0000256" key="1">
    <source>
        <dbReference type="ARBA" id="ARBA00004418"/>
    </source>
</evidence>
<dbReference type="Pfam" id="PF09084">
    <property type="entry name" value="NMT1"/>
    <property type="match status" value="1"/>
</dbReference>
<evidence type="ECO:0000256" key="2">
    <source>
        <dbReference type="ARBA" id="ARBA00010742"/>
    </source>
</evidence>
<reference evidence="7" key="1">
    <citation type="journal article" date="2019" name="Int. J. Syst. Evol. Microbiol.">
        <title>The Global Catalogue of Microorganisms (GCM) 10K type strain sequencing project: providing services to taxonomists for standard genome sequencing and annotation.</title>
        <authorList>
            <consortium name="The Broad Institute Genomics Platform"/>
            <consortium name="The Broad Institute Genome Sequencing Center for Infectious Disease"/>
            <person name="Wu L."/>
            <person name="Ma J."/>
        </authorList>
    </citation>
    <scope>NUCLEOTIDE SEQUENCE [LARGE SCALE GENOMIC DNA]</scope>
    <source>
        <strain evidence="7">JCM 16953</strain>
    </source>
</reference>
<dbReference type="PANTHER" id="PTHR30024">
    <property type="entry name" value="ALIPHATIC SULFONATES-BINDING PROTEIN-RELATED"/>
    <property type="match status" value="1"/>
</dbReference>
<gene>
    <name evidence="6" type="ORF">GCM10022242_22140</name>
</gene>
<dbReference type="RefSeq" id="WP_344775311.1">
    <property type="nucleotide sequence ID" value="NZ_BAABAH010000006.1"/>
</dbReference>
<comment type="subcellular location">
    <subcellularLocation>
        <location evidence="1">Periplasm</location>
    </subcellularLocation>
</comment>
<proteinExistence type="inferred from homology"/>
<keyword evidence="3 4" id="KW-0732">Signal</keyword>
<evidence type="ECO:0000313" key="7">
    <source>
        <dbReference type="Proteomes" id="UP001501821"/>
    </source>
</evidence>
<feature type="domain" description="SsuA/THI5-like" evidence="5">
    <location>
        <begin position="78"/>
        <end position="260"/>
    </location>
</feature>
<protein>
    <submittedName>
        <fullName evidence="6">ABC transporter substrate-binding protein</fullName>
    </submittedName>
</protein>
<comment type="caution">
    <text evidence="6">The sequence shown here is derived from an EMBL/GenBank/DDBJ whole genome shotgun (WGS) entry which is preliminary data.</text>
</comment>
<keyword evidence="7" id="KW-1185">Reference proteome</keyword>
<evidence type="ECO:0000256" key="4">
    <source>
        <dbReference type="SAM" id="SignalP"/>
    </source>
</evidence>
<dbReference type="CDD" id="cd01008">
    <property type="entry name" value="PBP2_NrtA_SsuA_CpmA_like"/>
    <property type="match status" value="1"/>
</dbReference>
<sequence length="337" mass="36004">MNRVLPGSTRLPALFLALVLGLAALTGCKASGATGGEETTIRYQSYAGAVDPLLLADALGKLDGLTLKREGDVTGGPQSLQAVLSNQTDISANAFYGAIAQLASTGAPIKAVIPSYGSNDKSNQKVVVLDDSDIKSAQDLVGKKIAVNTLGANAEAVLDTWFEQEGVDPDDVTLVPLPPLNTPDALQKGQVDAAVVGFLGYEQMKQQFGVRELTDDVKVVGGPYAGGGLAMRDDFIKDNPDTTRELVEGIAAAIDFIETHTKQQVFDVYFPYLKKEGFEDYIPAIQTNFPGTTGLDAHPVIHDEDISRWTKWLQDRGDLDGDLDVSDVYTNEFNPNA</sequence>
<evidence type="ECO:0000313" key="6">
    <source>
        <dbReference type="EMBL" id="GAA3819996.1"/>
    </source>
</evidence>
<dbReference type="Gene3D" id="3.40.190.10">
    <property type="entry name" value="Periplasmic binding protein-like II"/>
    <property type="match status" value="2"/>
</dbReference>
<comment type="similarity">
    <text evidence="2">Belongs to the bacterial solute-binding protein SsuA/TauA family.</text>
</comment>
<dbReference type="PANTHER" id="PTHR30024:SF47">
    <property type="entry name" value="TAURINE-BINDING PERIPLASMIC PROTEIN"/>
    <property type="match status" value="1"/>
</dbReference>
<feature type="chain" id="PRO_5045636635" evidence="4">
    <location>
        <begin position="33"/>
        <end position="337"/>
    </location>
</feature>
<evidence type="ECO:0000256" key="3">
    <source>
        <dbReference type="ARBA" id="ARBA00022729"/>
    </source>
</evidence>
<name>A0ABP7IJA4_9ACTN</name>
<feature type="signal peptide" evidence="4">
    <location>
        <begin position="1"/>
        <end position="32"/>
    </location>
</feature>
<dbReference type="Proteomes" id="UP001501821">
    <property type="component" value="Unassembled WGS sequence"/>
</dbReference>
<dbReference type="InterPro" id="IPR015168">
    <property type="entry name" value="SsuA/THI5"/>
</dbReference>
<dbReference type="SUPFAM" id="SSF53850">
    <property type="entry name" value="Periplasmic binding protein-like II"/>
    <property type="match status" value="1"/>
</dbReference>
<dbReference type="EMBL" id="BAABAH010000006">
    <property type="protein sequence ID" value="GAA3819996.1"/>
    <property type="molecule type" value="Genomic_DNA"/>
</dbReference>
<accession>A0ABP7IJA4</accession>
<dbReference type="PROSITE" id="PS51257">
    <property type="entry name" value="PROKAR_LIPOPROTEIN"/>
    <property type="match status" value="1"/>
</dbReference>
<evidence type="ECO:0000259" key="5">
    <source>
        <dbReference type="Pfam" id="PF09084"/>
    </source>
</evidence>
<organism evidence="6 7">
    <name type="scientific">Nocardioides panacisoli</name>
    <dbReference type="NCBI Taxonomy" id="627624"/>
    <lineage>
        <taxon>Bacteria</taxon>
        <taxon>Bacillati</taxon>
        <taxon>Actinomycetota</taxon>
        <taxon>Actinomycetes</taxon>
        <taxon>Propionibacteriales</taxon>
        <taxon>Nocardioidaceae</taxon>
        <taxon>Nocardioides</taxon>
    </lineage>
</organism>